<evidence type="ECO:0000256" key="5">
    <source>
        <dbReference type="ARBA" id="ARBA00022989"/>
    </source>
</evidence>
<dbReference type="PANTHER" id="PTHR37461:SF1">
    <property type="entry name" value="ANTI-SIGMA-K FACTOR RSKA"/>
    <property type="match status" value="1"/>
</dbReference>
<dbReference type="Pfam" id="PF10099">
    <property type="entry name" value="RskA_C"/>
    <property type="match status" value="1"/>
</dbReference>
<comment type="subcellular location">
    <subcellularLocation>
        <location evidence="2">Cell membrane</location>
    </subcellularLocation>
    <subcellularLocation>
        <location evidence="1">Membrane</location>
        <topology evidence="1">Single-pass membrane protein</topology>
    </subcellularLocation>
</comment>
<accession>A0A1T4XQV4</accession>
<feature type="region of interest" description="Disordered" evidence="11">
    <location>
        <begin position="79"/>
        <end position="107"/>
    </location>
</feature>
<evidence type="ECO:0000256" key="2">
    <source>
        <dbReference type="ARBA" id="ARBA00004236"/>
    </source>
</evidence>
<evidence type="ECO:0000256" key="4">
    <source>
        <dbReference type="ARBA" id="ARBA00022692"/>
    </source>
</evidence>
<dbReference type="GO" id="GO:0006417">
    <property type="term" value="P:regulation of translation"/>
    <property type="evidence" value="ECO:0007669"/>
    <property type="project" value="TreeGrafter"/>
</dbReference>
<dbReference type="GO" id="GO:0005886">
    <property type="term" value="C:plasma membrane"/>
    <property type="evidence" value="ECO:0007669"/>
    <property type="project" value="UniProtKB-SubCell"/>
</dbReference>
<evidence type="ECO:0000256" key="6">
    <source>
        <dbReference type="ARBA" id="ARBA00023015"/>
    </source>
</evidence>
<dbReference type="RefSeq" id="WP_078713921.1">
    <property type="nucleotide sequence ID" value="NZ_FUYG01000003.1"/>
</dbReference>
<dbReference type="Gene3D" id="1.10.10.1320">
    <property type="entry name" value="Anti-sigma factor, zinc-finger domain"/>
    <property type="match status" value="1"/>
</dbReference>
<name>A0A1T4XQV4_9MICO</name>
<keyword evidence="5 12" id="KW-1133">Transmembrane helix</keyword>
<evidence type="ECO:0000259" key="13">
    <source>
        <dbReference type="Pfam" id="PF10099"/>
    </source>
</evidence>
<keyword evidence="3" id="KW-1003">Cell membrane</keyword>
<evidence type="ECO:0000256" key="11">
    <source>
        <dbReference type="SAM" id="MobiDB-lite"/>
    </source>
</evidence>
<feature type="domain" description="Anti-sigma K factor RskA C-terminal" evidence="13">
    <location>
        <begin position="130"/>
        <end position="270"/>
    </location>
</feature>
<evidence type="ECO:0000256" key="10">
    <source>
        <dbReference type="ARBA" id="ARBA00030803"/>
    </source>
</evidence>
<evidence type="ECO:0000313" key="14">
    <source>
        <dbReference type="EMBL" id="SKA91743.1"/>
    </source>
</evidence>
<evidence type="ECO:0000256" key="9">
    <source>
        <dbReference type="ARBA" id="ARBA00029829"/>
    </source>
</evidence>
<evidence type="ECO:0000256" key="1">
    <source>
        <dbReference type="ARBA" id="ARBA00004167"/>
    </source>
</evidence>
<sequence>MATNDDSRMNTGAFALGALSPEELERFLAAAESDPELAAEADGLSATAVLLGLASTPVEPSAKLKVDLMAAIASTPQLPRETAGPVAHTGDAVPSASTGVEDARPRPVDAGAAEQKARIRWFARPATLLVSAAAAIALFVGGGFVGSALSGDTPVVVDQQAAGLAEIYAASDVQSVRSEVEGGGVATLVWSGELGRSAVVVDGLAPLPAGSVYEAWYINDAGAAPAGTFDATGAHKTSWHLLDGTMSAGDTVGVTVEPAGGSKTPTTTPIVAIASA</sequence>
<dbReference type="PANTHER" id="PTHR37461">
    <property type="entry name" value="ANTI-SIGMA-K FACTOR RSKA"/>
    <property type="match status" value="1"/>
</dbReference>
<feature type="transmembrane region" description="Helical" evidence="12">
    <location>
        <begin position="126"/>
        <end position="149"/>
    </location>
</feature>
<keyword evidence="8" id="KW-0804">Transcription</keyword>
<evidence type="ECO:0000256" key="3">
    <source>
        <dbReference type="ARBA" id="ARBA00022475"/>
    </source>
</evidence>
<protein>
    <recommendedName>
        <fullName evidence="10">Regulator of SigK</fullName>
    </recommendedName>
    <alternativeName>
        <fullName evidence="9">Sigma-K anti-sigma factor RskA</fullName>
    </alternativeName>
</protein>
<proteinExistence type="predicted"/>
<gene>
    <name evidence="14" type="ORF">SAMN06295879_1534</name>
</gene>
<keyword evidence="4 12" id="KW-0812">Transmembrane</keyword>
<dbReference type="AlphaFoldDB" id="A0A1T4XQV4"/>
<dbReference type="EMBL" id="FUYG01000003">
    <property type="protein sequence ID" value="SKA91743.1"/>
    <property type="molecule type" value="Genomic_DNA"/>
</dbReference>
<keyword evidence="7 12" id="KW-0472">Membrane</keyword>
<evidence type="ECO:0000313" key="15">
    <source>
        <dbReference type="Proteomes" id="UP000189735"/>
    </source>
</evidence>
<keyword evidence="6" id="KW-0805">Transcription regulation</keyword>
<dbReference type="InterPro" id="IPR041916">
    <property type="entry name" value="Anti_sigma_zinc_sf"/>
</dbReference>
<organism evidence="14 15">
    <name type="scientific">Agreia bicolorata</name>
    <dbReference type="NCBI Taxonomy" id="110935"/>
    <lineage>
        <taxon>Bacteria</taxon>
        <taxon>Bacillati</taxon>
        <taxon>Actinomycetota</taxon>
        <taxon>Actinomycetes</taxon>
        <taxon>Micrococcales</taxon>
        <taxon>Microbacteriaceae</taxon>
        <taxon>Agreia</taxon>
    </lineage>
</organism>
<evidence type="ECO:0000256" key="12">
    <source>
        <dbReference type="SAM" id="Phobius"/>
    </source>
</evidence>
<evidence type="ECO:0000256" key="7">
    <source>
        <dbReference type="ARBA" id="ARBA00023136"/>
    </source>
</evidence>
<dbReference type="Proteomes" id="UP000189735">
    <property type="component" value="Unassembled WGS sequence"/>
</dbReference>
<dbReference type="GO" id="GO:0016989">
    <property type="term" value="F:sigma factor antagonist activity"/>
    <property type="evidence" value="ECO:0007669"/>
    <property type="project" value="TreeGrafter"/>
</dbReference>
<dbReference type="InterPro" id="IPR018764">
    <property type="entry name" value="RskA_C"/>
</dbReference>
<evidence type="ECO:0000256" key="8">
    <source>
        <dbReference type="ARBA" id="ARBA00023163"/>
    </source>
</evidence>
<dbReference type="InterPro" id="IPR051474">
    <property type="entry name" value="Anti-sigma-K/W_factor"/>
</dbReference>
<reference evidence="15" key="1">
    <citation type="submission" date="2017-02" db="EMBL/GenBank/DDBJ databases">
        <authorList>
            <person name="Varghese N."/>
            <person name="Submissions S."/>
        </authorList>
    </citation>
    <scope>NUCLEOTIDE SEQUENCE [LARGE SCALE GENOMIC DNA]</scope>
    <source>
        <strain evidence="15">VKM Ac-2052</strain>
    </source>
</reference>